<keyword evidence="5" id="KW-1185">Reference proteome</keyword>
<dbReference type="SUPFAM" id="SSF56487">
    <property type="entry name" value="SRCR-like"/>
    <property type="match status" value="2"/>
</dbReference>
<name>A0ABD0PW71_CIRMR</name>
<evidence type="ECO:0000256" key="2">
    <source>
        <dbReference type="PROSITE-ProRule" id="PRU00196"/>
    </source>
</evidence>
<dbReference type="Gene3D" id="3.10.250.10">
    <property type="entry name" value="SRCR-like domain"/>
    <property type="match status" value="1"/>
</dbReference>
<comment type="caution">
    <text evidence="2">Lacks conserved residue(s) required for the propagation of feature annotation.</text>
</comment>
<organism evidence="4 5">
    <name type="scientific">Cirrhinus mrigala</name>
    <name type="common">Mrigala</name>
    <dbReference type="NCBI Taxonomy" id="683832"/>
    <lineage>
        <taxon>Eukaryota</taxon>
        <taxon>Metazoa</taxon>
        <taxon>Chordata</taxon>
        <taxon>Craniata</taxon>
        <taxon>Vertebrata</taxon>
        <taxon>Euteleostomi</taxon>
        <taxon>Actinopterygii</taxon>
        <taxon>Neopterygii</taxon>
        <taxon>Teleostei</taxon>
        <taxon>Ostariophysi</taxon>
        <taxon>Cypriniformes</taxon>
        <taxon>Cyprinidae</taxon>
        <taxon>Labeoninae</taxon>
        <taxon>Labeonini</taxon>
        <taxon>Cirrhinus</taxon>
    </lineage>
</organism>
<dbReference type="InterPro" id="IPR050912">
    <property type="entry name" value="LOX-like_protein"/>
</dbReference>
<evidence type="ECO:0000313" key="5">
    <source>
        <dbReference type="Proteomes" id="UP001529510"/>
    </source>
</evidence>
<feature type="non-terminal residue" evidence="4">
    <location>
        <position position="1"/>
    </location>
</feature>
<proteinExistence type="predicted"/>
<dbReference type="InterPro" id="IPR001190">
    <property type="entry name" value="SRCR"/>
</dbReference>
<feature type="non-terminal residue" evidence="4">
    <location>
        <position position="129"/>
    </location>
</feature>
<reference evidence="4 5" key="1">
    <citation type="submission" date="2024-05" db="EMBL/GenBank/DDBJ databases">
        <title>Genome sequencing and assembly of Indian major carp, Cirrhinus mrigala (Hamilton, 1822).</title>
        <authorList>
            <person name="Mohindra V."/>
            <person name="Chowdhury L.M."/>
            <person name="Lal K."/>
            <person name="Jena J.K."/>
        </authorList>
    </citation>
    <scope>NUCLEOTIDE SEQUENCE [LARGE SCALE GENOMIC DNA]</scope>
    <source>
        <strain evidence="4">CM1030</strain>
        <tissue evidence="4">Blood</tissue>
    </source>
</reference>
<dbReference type="Proteomes" id="UP001529510">
    <property type="component" value="Unassembled WGS sequence"/>
</dbReference>
<dbReference type="InterPro" id="IPR036772">
    <property type="entry name" value="SRCR-like_dom_sf"/>
</dbReference>
<keyword evidence="1" id="KW-1015">Disulfide bond</keyword>
<dbReference type="PROSITE" id="PS50287">
    <property type="entry name" value="SRCR_2"/>
    <property type="match status" value="1"/>
</dbReference>
<dbReference type="PANTHER" id="PTHR45817:SF2">
    <property type="entry name" value="LYSYL OXIDASE HOMOLOG 3"/>
    <property type="match status" value="1"/>
</dbReference>
<protein>
    <recommendedName>
        <fullName evidence="3">SRCR domain-containing protein</fullName>
    </recommendedName>
</protein>
<comment type="caution">
    <text evidence="4">The sequence shown here is derived from an EMBL/GenBank/DDBJ whole genome shotgun (WGS) entry which is preliminary data.</text>
</comment>
<evidence type="ECO:0000256" key="1">
    <source>
        <dbReference type="ARBA" id="ARBA00023157"/>
    </source>
</evidence>
<dbReference type="EMBL" id="JAMKFB020000013">
    <property type="protein sequence ID" value="KAL0177666.1"/>
    <property type="molecule type" value="Genomic_DNA"/>
</dbReference>
<accession>A0ABD0PW71</accession>
<sequence length="129" mass="13773">LYAERQKNHFLVHSVACLGTEVHLAACPLEFNYGNATESCPGGMPAVVSCVPGPLYAQSTAMKKKLKMAPTIRLKGGAKFGEGRVEVLKGSEWGTICDDRWNLLSASVVCRELGFGSAKEALTGARMGQ</sequence>
<dbReference type="Pfam" id="PF00530">
    <property type="entry name" value="SRCR"/>
    <property type="match status" value="1"/>
</dbReference>
<evidence type="ECO:0000313" key="4">
    <source>
        <dbReference type="EMBL" id="KAL0177666.1"/>
    </source>
</evidence>
<gene>
    <name evidence="4" type="ORF">M9458_026560</name>
</gene>
<dbReference type="PANTHER" id="PTHR45817">
    <property type="entry name" value="LYSYL OXIDASE-LIKE-RELATED"/>
    <property type="match status" value="1"/>
</dbReference>
<evidence type="ECO:0000259" key="3">
    <source>
        <dbReference type="PROSITE" id="PS50287"/>
    </source>
</evidence>
<dbReference type="PRINTS" id="PR00258">
    <property type="entry name" value="SPERACTRCPTR"/>
</dbReference>
<dbReference type="SMART" id="SM00202">
    <property type="entry name" value="SR"/>
    <property type="match status" value="1"/>
</dbReference>
<feature type="domain" description="SRCR" evidence="3">
    <location>
        <begin position="72"/>
        <end position="129"/>
    </location>
</feature>
<dbReference type="PROSITE" id="PS00420">
    <property type="entry name" value="SRCR_1"/>
    <property type="match status" value="1"/>
</dbReference>
<dbReference type="AlphaFoldDB" id="A0ABD0PW71"/>